<dbReference type="AlphaFoldDB" id="A0A1L0F3S6"/>
<dbReference type="Gene3D" id="3.40.630.30">
    <property type="match status" value="1"/>
</dbReference>
<dbReference type="SUPFAM" id="SSF55729">
    <property type="entry name" value="Acyl-CoA N-acyltransferases (Nat)"/>
    <property type="match status" value="1"/>
</dbReference>
<dbReference type="EMBL" id="FPLD01000121">
    <property type="protein sequence ID" value="SGZ15532.1"/>
    <property type="molecule type" value="Genomic_DNA"/>
</dbReference>
<dbReference type="GO" id="GO:0016747">
    <property type="term" value="F:acyltransferase activity, transferring groups other than amino-acyl groups"/>
    <property type="evidence" value="ECO:0007669"/>
    <property type="project" value="InterPro"/>
</dbReference>
<dbReference type="Pfam" id="PF13302">
    <property type="entry name" value="Acetyltransf_3"/>
    <property type="match status" value="1"/>
</dbReference>
<reference evidence="2 4" key="2">
    <citation type="submission" date="2016-11" db="EMBL/GenBank/DDBJ databases">
        <authorList>
            <person name="Klemetsen T."/>
        </authorList>
    </citation>
    <scope>NUCLEOTIDE SEQUENCE [LARGE SCALE GENOMIC DNA]</scope>
    <source>
        <strain evidence="2">MT 2528</strain>
    </source>
</reference>
<accession>A0A1L0F3S6</accession>
<dbReference type="GeneID" id="61297878"/>
<keyword evidence="3" id="KW-0808">Transferase</keyword>
<evidence type="ECO:0000313" key="4">
    <source>
        <dbReference type="Proteomes" id="UP000182660"/>
    </source>
</evidence>
<reference evidence="3 5" key="1">
    <citation type="submission" date="2016-11" db="EMBL/GenBank/DDBJ databases">
        <authorList>
            <person name="Jaros S."/>
            <person name="Januszkiewicz K."/>
            <person name="Wedrychowicz H."/>
        </authorList>
    </citation>
    <scope>NUCLEOTIDE SEQUENCE [LARGE SCALE GENOMIC DNA]</scope>
    <source>
        <strain evidence="3">NVI 5450</strain>
    </source>
</reference>
<dbReference type="InterPro" id="IPR000182">
    <property type="entry name" value="GNAT_dom"/>
</dbReference>
<evidence type="ECO:0000259" key="1">
    <source>
        <dbReference type="PROSITE" id="PS51186"/>
    </source>
</evidence>
<evidence type="ECO:0000313" key="5">
    <source>
        <dbReference type="Proteomes" id="UP000183794"/>
    </source>
</evidence>
<organism evidence="3 5">
    <name type="scientific">Moritella viscosa</name>
    <dbReference type="NCBI Taxonomy" id="80854"/>
    <lineage>
        <taxon>Bacteria</taxon>
        <taxon>Pseudomonadati</taxon>
        <taxon>Pseudomonadota</taxon>
        <taxon>Gammaproteobacteria</taxon>
        <taxon>Alteromonadales</taxon>
        <taxon>Moritellaceae</taxon>
        <taxon>Moritella</taxon>
    </lineage>
</organism>
<dbReference type="PANTHER" id="PTHR43415:SF3">
    <property type="entry name" value="GNAT-FAMILY ACETYLTRANSFERASE"/>
    <property type="match status" value="1"/>
</dbReference>
<dbReference type="Proteomes" id="UP000182660">
    <property type="component" value="Unassembled WGS sequence"/>
</dbReference>
<sequence length="175" mass="19248">MFLVTNRVQLRSLDMSDTAEFYAWSCDRDVTKFSLSSYAYPQSQTDISTWLSSINGNSKCVSLGICCAESGKLIGYAGIASISTLNRSGEYFILIGDKSYWGKGIGTEVTKVISDYGFNTLGLHRIELTAYANNPSAIRAYEKAGYVHEGVKKQSGFRNGEFVDKVMMAVLAPGW</sequence>
<dbReference type="RefSeq" id="WP_075473422.1">
    <property type="nucleotide sequence ID" value="NZ_CAWQZC010000009.1"/>
</dbReference>
<gene>
    <name evidence="2" type="ORF">MT2528_4298</name>
    <name evidence="3" type="ORF">NVI5450_4190</name>
</gene>
<dbReference type="CDD" id="cd04301">
    <property type="entry name" value="NAT_SF"/>
    <property type="match status" value="1"/>
</dbReference>
<dbReference type="PANTHER" id="PTHR43415">
    <property type="entry name" value="SPERMIDINE N(1)-ACETYLTRANSFERASE"/>
    <property type="match status" value="1"/>
</dbReference>
<evidence type="ECO:0000313" key="3">
    <source>
        <dbReference type="EMBL" id="SGZ15532.1"/>
    </source>
</evidence>
<name>A0A1L0F3S6_9GAMM</name>
<proteinExistence type="predicted"/>
<evidence type="ECO:0000313" key="2">
    <source>
        <dbReference type="EMBL" id="SGZ01787.1"/>
    </source>
</evidence>
<dbReference type="OrthoDB" id="9784707at2"/>
<protein>
    <submittedName>
        <fullName evidence="3">Acetyltransferase, putative</fullName>
    </submittedName>
</protein>
<feature type="domain" description="N-acetyltransferase" evidence="1">
    <location>
        <begin position="8"/>
        <end position="173"/>
    </location>
</feature>
<dbReference type="PROSITE" id="PS51186">
    <property type="entry name" value="GNAT"/>
    <property type="match status" value="1"/>
</dbReference>
<keyword evidence="4" id="KW-1185">Reference proteome</keyword>
<dbReference type="EMBL" id="FPLJ01000113">
    <property type="protein sequence ID" value="SGZ01787.1"/>
    <property type="molecule type" value="Genomic_DNA"/>
</dbReference>
<dbReference type="Proteomes" id="UP000183794">
    <property type="component" value="Unassembled WGS sequence"/>
</dbReference>
<dbReference type="InterPro" id="IPR016181">
    <property type="entry name" value="Acyl_CoA_acyltransferase"/>
</dbReference>